<evidence type="ECO:0000313" key="2">
    <source>
        <dbReference type="Proteomes" id="UP000289184"/>
    </source>
</evidence>
<dbReference type="AlphaFoldDB" id="A0A446C5M8"/>
<gene>
    <name evidence="1" type="ORF">AGI3411_01041</name>
</gene>
<sequence>MEVQSIPTDESLGAQLVRRFCRLAPSFSRPRAVQLDMLVGFGVHRVLVRVRDGRVDSAETPFGPLPSCDFSLRASADAWSRFWQPVPAAGWHDLFALSKRRELAIDGNLQPLMAHLQFIKDLLAVGRETQA</sequence>
<accession>A0A446C5M8</accession>
<organism evidence="1 2">
    <name type="scientific">Achromobacter agilis</name>
    <dbReference type="NCBI Taxonomy" id="1353888"/>
    <lineage>
        <taxon>Bacteria</taxon>
        <taxon>Pseudomonadati</taxon>
        <taxon>Pseudomonadota</taxon>
        <taxon>Betaproteobacteria</taxon>
        <taxon>Burkholderiales</taxon>
        <taxon>Alcaligenaceae</taxon>
        <taxon>Achromobacter</taxon>
    </lineage>
</organism>
<dbReference type="Proteomes" id="UP000289184">
    <property type="component" value="Unassembled WGS sequence"/>
</dbReference>
<protein>
    <recommendedName>
        <fullName evidence="3">SCP2 domain-containing protein</fullName>
    </recommendedName>
</protein>
<dbReference type="EMBL" id="UFQB01000003">
    <property type="protein sequence ID" value="SSW63189.1"/>
    <property type="molecule type" value="Genomic_DNA"/>
</dbReference>
<evidence type="ECO:0008006" key="3">
    <source>
        <dbReference type="Google" id="ProtNLM"/>
    </source>
</evidence>
<evidence type="ECO:0000313" key="1">
    <source>
        <dbReference type="EMBL" id="SSW63189.1"/>
    </source>
</evidence>
<dbReference type="RefSeq" id="WP_129526337.1">
    <property type="nucleotide sequence ID" value="NZ_UFQB01000003.1"/>
</dbReference>
<name>A0A446C5M8_9BURK</name>
<proteinExistence type="predicted"/>
<keyword evidence="2" id="KW-1185">Reference proteome</keyword>
<reference evidence="1 2" key="1">
    <citation type="submission" date="2018-07" db="EMBL/GenBank/DDBJ databases">
        <authorList>
            <person name="Peeters C."/>
        </authorList>
    </citation>
    <scope>NUCLEOTIDE SEQUENCE [LARGE SCALE GENOMIC DNA]</scope>
    <source>
        <strain evidence="1 2">LMG 3411</strain>
    </source>
</reference>
<dbReference type="OrthoDB" id="8656051at2"/>